<keyword evidence="3" id="KW-1185">Reference proteome</keyword>
<keyword evidence="1" id="KW-1133">Transmembrane helix</keyword>
<feature type="transmembrane region" description="Helical" evidence="1">
    <location>
        <begin position="6"/>
        <end position="24"/>
    </location>
</feature>
<evidence type="ECO:0000256" key="1">
    <source>
        <dbReference type="SAM" id="Phobius"/>
    </source>
</evidence>
<keyword evidence="1" id="KW-0472">Membrane</keyword>
<sequence>MKKTYILIPVFISCIAIIVAFLYFSQQKDINQNRFEDLLKEKFASHGFILDCASITQESSSLILNNVTIVGALPIFKAEVLFDKIKVTSNSVSTDVELLGEVKANIYQSTDYKIPLKSHIILRDYNQFKLSIPANKNTKDVAEYFSFQSMLSNAKLYIDNQEKIFLRECYVNIIGNPTNERLIDIKIHFENTNENHINSNNEIYSLNARLINHEEKEENAYKIEKFLLKSGTYSIKASGDISFYTFSAFQDSNADTDMSYVKSQNIVIQLQNYKGISTTITDLVRQFYQSFFEKYNKSAAEISEYELQIAIVRLIEFISQDIKGDESSIHLVYDKKNGMTFSGKTNNDFMTFMKTLQLIKKEVVSK</sequence>
<dbReference type="RefSeq" id="WP_108673240.1">
    <property type="nucleotide sequence ID" value="NZ_CP025989.1"/>
</dbReference>
<dbReference type="EMBL" id="CP025989">
    <property type="protein sequence ID" value="AWD33215.1"/>
    <property type="molecule type" value="Genomic_DNA"/>
</dbReference>
<name>A0A2U8BSC9_9RICK</name>
<evidence type="ECO:0000313" key="3">
    <source>
        <dbReference type="Proteomes" id="UP000244519"/>
    </source>
</evidence>
<dbReference type="Proteomes" id="UP000244519">
    <property type="component" value="Chromosome"/>
</dbReference>
<dbReference type="KEGG" id="fso:Fsol_00420"/>
<gene>
    <name evidence="2" type="ORF">Fsol_00420</name>
</gene>
<accession>A0A2U8BSC9</accession>
<organism evidence="2 3">
    <name type="scientific">Candidatus Fokinia solitaria</name>
    <dbReference type="NCBI Taxonomy" id="1802984"/>
    <lineage>
        <taxon>Bacteria</taxon>
        <taxon>Pseudomonadati</taxon>
        <taxon>Pseudomonadota</taxon>
        <taxon>Alphaproteobacteria</taxon>
        <taxon>Rickettsiales</taxon>
        <taxon>Candidatus Midichloriaceae</taxon>
        <taxon>Candidatus Fokinia</taxon>
    </lineage>
</organism>
<keyword evidence="1" id="KW-0812">Transmembrane</keyword>
<protein>
    <submittedName>
        <fullName evidence="2">Uncharacterized protein</fullName>
    </submittedName>
</protein>
<proteinExistence type="predicted"/>
<dbReference type="AlphaFoldDB" id="A0A2U8BSC9"/>
<reference evidence="2 3" key="1">
    <citation type="journal article" date="2018" name="Genome Biol. Evol.">
        <title>The Genome Sequence of "Candidatus Fokinia solitaria": Insights on Reductive Evolution in Rickettsiales.</title>
        <authorList>
            <person name="Floriano A.M."/>
            <person name="Castelli M."/>
            <person name="Krenek S."/>
            <person name="Berendonk T.U."/>
            <person name="Bazzocchi C."/>
            <person name="Petroni G."/>
            <person name="Sassera D."/>
        </authorList>
    </citation>
    <scope>NUCLEOTIDE SEQUENCE [LARGE SCALE GENOMIC DNA]</scope>
    <source>
        <strain evidence="2">Rio ETE_ALG 3VII</strain>
    </source>
</reference>
<evidence type="ECO:0000313" key="2">
    <source>
        <dbReference type="EMBL" id="AWD33215.1"/>
    </source>
</evidence>